<evidence type="ECO:0000256" key="1">
    <source>
        <dbReference type="SAM" id="MobiDB-lite"/>
    </source>
</evidence>
<keyword evidence="3" id="KW-1185">Reference proteome</keyword>
<organism evidence="2 3">
    <name type="scientific">Nocardioides anomalus</name>
    <dbReference type="NCBI Taxonomy" id="2712223"/>
    <lineage>
        <taxon>Bacteria</taxon>
        <taxon>Bacillati</taxon>
        <taxon>Actinomycetota</taxon>
        <taxon>Actinomycetes</taxon>
        <taxon>Propionibacteriales</taxon>
        <taxon>Nocardioidaceae</taxon>
        <taxon>Nocardioides</taxon>
    </lineage>
</organism>
<dbReference type="AlphaFoldDB" id="A0A6G6WHY3"/>
<accession>A0A6G6WHY3</accession>
<protein>
    <submittedName>
        <fullName evidence="2">Sulfotransferase family protein</fullName>
    </submittedName>
</protein>
<evidence type="ECO:0000313" key="2">
    <source>
        <dbReference type="EMBL" id="QIG44816.1"/>
    </source>
</evidence>
<dbReference type="EMBL" id="CP049257">
    <property type="protein sequence ID" value="QIG44816.1"/>
    <property type="molecule type" value="Genomic_DNA"/>
</dbReference>
<gene>
    <name evidence="2" type="ORF">G5V58_20360</name>
</gene>
<dbReference type="Gene3D" id="3.40.50.300">
    <property type="entry name" value="P-loop containing nucleotide triphosphate hydrolases"/>
    <property type="match status" value="1"/>
</dbReference>
<dbReference type="RefSeq" id="WP_165236735.1">
    <property type="nucleotide sequence ID" value="NZ_CP049257.1"/>
</dbReference>
<feature type="region of interest" description="Disordered" evidence="1">
    <location>
        <begin position="317"/>
        <end position="353"/>
    </location>
</feature>
<dbReference type="Proteomes" id="UP000502996">
    <property type="component" value="Chromosome"/>
</dbReference>
<dbReference type="GO" id="GO:0016740">
    <property type="term" value="F:transferase activity"/>
    <property type="evidence" value="ECO:0007669"/>
    <property type="project" value="UniProtKB-KW"/>
</dbReference>
<reference evidence="2 3" key="1">
    <citation type="submission" date="2020-02" db="EMBL/GenBank/DDBJ databases">
        <title>Full genome sequence of Nocardioides sp. R-3366.</title>
        <authorList>
            <person name="Im W.-T."/>
        </authorList>
    </citation>
    <scope>NUCLEOTIDE SEQUENCE [LARGE SCALE GENOMIC DNA]</scope>
    <source>
        <strain evidence="2 3">R-3366</strain>
    </source>
</reference>
<dbReference type="SUPFAM" id="SSF52540">
    <property type="entry name" value="P-loop containing nucleoside triphosphate hydrolases"/>
    <property type="match status" value="1"/>
</dbReference>
<keyword evidence="2" id="KW-0808">Transferase</keyword>
<sequence>MAEHTVVLVTGSMRSGTSSVAGSLKLLGWHVPQPEVPASERNAKGHFEPRWVIEFHKRLMRGALVRPSDGSPRALERVQQHAAQHDLEGELAAWLTEQAEPRIVVKDPHAAWLLPTWRAAAERTGRDLRILTALRHPAEVVGSQDRTWGEGRRTEAERKVKETSNTAAWLNVALVTEAGSRGTRRAFLRYHDLLDDWRAALTHVSDQLGLDLPVAEERGLDEFLDPGMRRSQLTWADLDVPDWLREQAEDTWQQLGALVDDPTASTALDATRAAYDARYAEAVAVSLDEARHRERRGTATGAAKIRGRLREERARRRRAEALLSEPEEPQSTKRLLGQIVRRSRSGKRAATDS</sequence>
<evidence type="ECO:0000313" key="3">
    <source>
        <dbReference type="Proteomes" id="UP000502996"/>
    </source>
</evidence>
<name>A0A6G6WHY3_9ACTN</name>
<dbReference type="KEGG" id="nano:G5V58_20360"/>
<dbReference type="InterPro" id="IPR027417">
    <property type="entry name" value="P-loop_NTPase"/>
</dbReference>
<proteinExistence type="predicted"/>